<dbReference type="GO" id="GO:0016787">
    <property type="term" value="F:hydrolase activity"/>
    <property type="evidence" value="ECO:0007669"/>
    <property type="project" value="UniProtKB-KW"/>
</dbReference>
<accession>A0A934VMW7</accession>
<comment type="caution">
    <text evidence="3">The sequence shown here is derived from an EMBL/GenBank/DDBJ whole genome shotgun (WGS) entry which is preliminary data.</text>
</comment>
<dbReference type="InterPro" id="IPR029058">
    <property type="entry name" value="AB_hydrolase_fold"/>
</dbReference>
<dbReference type="InterPro" id="IPR051044">
    <property type="entry name" value="MAG_DAG_Lipase"/>
</dbReference>
<proteinExistence type="predicted"/>
<protein>
    <submittedName>
        <fullName evidence="3">Alpha/beta fold hydrolase</fullName>
    </submittedName>
</protein>
<keyword evidence="4" id="KW-1185">Reference proteome</keyword>
<evidence type="ECO:0000259" key="2">
    <source>
        <dbReference type="Pfam" id="PF12146"/>
    </source>
</evidence>
<keyword evidence="1" id="KW-0732">Signal</keyword>
<dbReference type="EMBL" id="JAENIO010000025">
    <property type="protein sequence ID" value="MBK1834526.1"/>
    <property type="molecule type" value="Genomic_DNA"/>
</dbReference>
<feature type="domain" description="Serine aminopeptidase S33" evidence="2">
    <location>
        <begin position="49"/>
        <end position="290"/>
    </location>
</feature>
<evidence type="ECO:0000313" key="4">
    <source>
        <dbReference type="Proteomes" id="UP000604083"/>
    </source>
</evidence>
<dbReference type="Pfam" id="PF12146">
    <property type="entry name" value="Hydrolase_4"/>
    <property type="match status" value="1"/>
</dbReference>
<reference evidence="3" key="1">
    <citation type="submission" date="2021-01" db="EMBL/GenBank/DDBJ databases">
        <title>Modified the classification status of verrucomicrobia.</title>
        <authorList>
            <person name="Feng X."/>
        </authorList>
    </citation>
    <scope>NUCLEOTIDE SEQUENCE</scope>
    <source>
        <strain evidence="3">KCTC 12986</strain>
    </source>
</reference>
<feature type="signal peptide" evidence="1">
    <location>
        <begin position="1"/>
        <end position="18"/>
    </location>
</feature>
<dbReference type="SUPFAM" id="SSF53474">
    <property type="entry name" value="alpha/beta-Hydrolases"/>
    <property type="match status" value="1"/>
</dbReference>
<evidence type="ECO:0000313" key="3">
    <source>
        <dbReference type="EMBL" id="MBK1834526.1"/>
    </source>
</evidence>
<dbReference type="PANTHER" id="PTHR11614">
    <property type="entry name" value="PHOSPHOLIPASE-RELATED"/>
    <property type="match status" value="1"/>
</dbReference>
<dbReference type="RefSeq" id="WP_200391956.1">
    <property type="nucleotide sequence ID" value="NZ_JAENIO010000025.1"/>
</dbReference>
<organism evidence="3 4">
    <name type="scientific">Roseibacillus ishigakijimensis</name>
    <dbReference type="NCBI Taxonomy" id="454146"/>
    <lineage>
        <taxon>Bacteria</taxon>
        <taxon>Pseudomonadati</taxon>
        <taxon>Verrucomicrobiota</taxon>
        <taxon>Verrucomicrobiia</taxon>
        <taxon>Verrucomicrobiales</taxon>
        <taxon>Verrucomicrobiaceae</taxon>
        <taxon>Roseibacillus</taxon>
    </lineage>
</organism>
<dbReference type="Gene3D" id="3.40.50.1820">
    <property type="entry name" value="alpha/beta hydrolase"/>
    <property type="match status" value="1"/>
</dbReference>
<sequence length="306" mass="33757">MRALIVALPLLLLSCALSPPEKDLPPPTSYLTTSDGKALSLQHWNRQARPETVLLALHGIEGAARDFGNLGRALPEQAPRTTLYALNQRGAGYDADWAHQGDIANRQLWQRDLRELHTALRQRHPDARLVWVGESMGSLVMLQALAEGVPEAPEGLVLVSPVVSLGALPRWQVALLRVAATLAPGARVSLAALAGGSFQATTHSDHFAQSEGNPYHVESYTLRYLATLAHLAEEAPRHAREVPGPTLILHGGQDFLTSTGDMERFRAAFPQRPDYQLFPQSHHLLFYDKERKDVIAKLLLWLLTIR</sequence>
<dbReference type="InterPro" id="IPR022742">
    <property type="entry name" value="Hydrolase_4"/>
</dbReference>
<evidence type="ECO:0000256" key="1">
    <source>
        <dbReference type="SAM" id="SignalP"/>
    </source>
</evidence>
<dbReference type="AlphaFoldDB" id="A0A934VMW7"/>
<feature type="chain" id="PRO_5037129807" evidence="1">
    <location>
        <begin position="19"/>
        <end position="306"/>
    </location>
</feature>
<dbReference type="PROSITE" id="PS51257">
    <property type="entry name" value="PROKAR_LIPOPROTEIN"/>
    <property type="match status" value="1"/>
</dbReference>
<keyword evidence="3" id="KW-0378">Hydrolase</keyword>
<name>A0A934VMW7_9BACT</name>
<dbReference type="Proteomes" id="UP000604083">
    <property type="component" value="Unassembled WGS sequence"/>
</dbReference>
<gene>
    <name evidence="3" type="ORF">JIN78_10680</name>
</gene>